<name>A0A517PYG4_9PLAN</name>
<reference evidence="1 2" key="1">
    <citation type="submission" date="2019-02" db="EMBL/GenBank/DDBJ databases">
        <title>Deep-cultivation of Planctomycetes and their phenomic and genomic characterization uncovers novel biology.</title>
        <authorList>
            <person name="Wiegand S."/>
            <person name="Jogler M."/>
            <person name="Boedeker C."/>
            <person name="Pinto D."/>
            <person name="Vollmers J."/>
            <person name="Rivas-Marin E."/>
            <person name="Kohn T."/>
            <person name="Peeters S.H."/>
            <person name="Heuer A."/>
            <person name="Rast P."/>
            <person name="Oberbeckmann S."/>
            <person name="Bunk B."/>
            <person name="Jeske O."/>
            <person name="Meyerdierks A."/>
            <person name="Storesund J.E."/>
            <person name="Kallscheuer N."/>
            <person name="Luecker S."/>
            <person name="Lage O.M."/>
            <person name="Pohl T."/>
            <person name="Merkel B.J."/>
            <person name="Hornburger P."/>
            <person name="Mueller R.-W."/>
            <person name="Bruemmer F."/>
            <person name="Labrenz M."/>
            <person name="Spormann A.M."/>
            <person name="Op den Camp H."/>
            <person name="Overmann J."/>
            <person name="Amann R."/>
            <person name="Jetten M.S.M."/>
            <person name="Mascher T."/>
            <person name="Medema M.H."/>
            <person name="Devos D.P."/>
            <person name="Kaster A.-K."/>
            <person name="Ovreas L."/>
            <person name="Rohde M."/>
            <person name="Galperin M.Y."/>
            <person name="Jogler C."/>
        </authorList>
    </citation>
    <scope>NUCLEOTIDE SEQUENCE [LARGE SCALE GENOMIC DNA]</scope>
    <source>
        <strain evidence="1 2">HG66A1</strain>
    </source>
</reference>
<protein>
    <recommendedName>
        <fullName evidence="3">ATPase AAA-type core domain-containing protein</fullName>
    </recommendedName>
</protein>
<gene>
    <name evidence="1" type="ORF">HG66A1_62420</name>
</gene>
<dbReference type="SUPFAM" id="SSF52540">
    <property type="entry name" value="P-loop containing nucleoside triphosphate hydrolases"/>
    <property type="match status" value="1"/>
</dbReference>
<dbReference type="AlphaFoldDB" id="A0A517PYG4"/>
<accession>A0A517PYG4</accession>
<evidence type="ECO:0008006" key="3">
    <source>
        <dbReference type="Google" id="ProtNLM"/>
    </source>
</evidence>
<evidence type="ECO:0000313" key="1">
    <source>
        <dbReference type="EMBL" id="QDT24410.1"/>
    </source>
</evidence>
<sequence>MESSQIKTSLEKKQELLSHHVRLVAKKMSHSLLIYGAQGGMGKSRTVLQVLDEYGVDPVLINSHITPLALYGVLWQHREDSILFFDDVDSMFSSMPHLGLLRSALWGSPRIVTYNSSQLSNLPSSFEFTSRVIFAVNVIPKNDAFKAVLSRCDQFELSATNGEVIEMMRNLSSEGFHGVTPDECVEVIDYIESNAEDRQLSLRLLGPSLRKLKYAHEEGIDWRPLIKSQLSSLGRKQVATKRLDNKSADAKVMKQAIEKHPESPADQQTFFCNTTGKSRASFFRARQRYLKMQEESE</sequence>
<proteinExistence type="predicted"/>
<organism evidence="1 2">
    <name type="scientific">Gimesia chilikensis</name>
    <dbReference type="NCBI Taxonomy" id="2605989"/>
    <lineage>
        <taxon>Bacteria</taxon>
        <taxon>Pseudomonadati</taxon>
        <taxon>Planctomycetota</taxon>
        <taxon>Planctomycetia</taxon>
        <taxon>Planctomycetales</taxon>
        <taxon>Planctomycetaceae</taxon>
        <taxon>Gimesia</taxon>
    </lineage>
</organism>
<dbReference type="OrthoDB" id="246010at2"/>
<dbReference type="InterPro" id="IPR027417">
    <property type="entry name" value="P-loop_NTPase"/>
</dbReference>
<dbReference type="RefSeq" id="WP_145193080.1">
    <property type="nucleotide sequence ID" value="NZ_CP036266.1"/>
</dbReference>
<dbReference type="Proteomes" id="UP000320421">
    <property type="component" value="Chromosome"/>
</dbReference>
<dbReference type="EMBL" id="CP036266">
    <property type="protein sequence ID" value="QDT24410.1"/>
    <property type="molecule type" value="Genomic_DNA"/>
</dbReference>
<evidence type="ECO:0000313" key="2">
    <source>
        <dbReference type="Proteomes" id="UP000320421"/>
    </source>
</evidence>
<keyword evidence="2" id="KW-1185">Reference proteome</keyword>